<evidence type="ECO:0000313" key="1">
    <source>
        <dbReference type="EMBL" id="GEU56011.1"/>
    </source>
</evidence>
<reference evidence="1" key="1">
    <citation type="journal article" date="2019" name="Sci. Rep.">
        <title>Draft genome of Tanacetum cinerariifolium, the natural source of mosquito coil.</title>
        <authorList>
            <person name="Yamashiro T."/>
            <person name="Shiraishi A."/>
            <person name="Satake H."/>
            <person name="Nakayama K."/>
        </authorList>
    </citation>
    <scope>NUCLEOTIDE SEQUENCE</scope>
</reference>
<sequence length="202" mass="22813">MTQEVLDELISQRAANALAIYVANRNSRDDSRSHDSRSVERRTVHTTRGCTYKEFLNCQTLIFKGTKGAVELALLCARMLPNESDKVENYTGGLPDSIQGNVMSARPKTLQEAIELAKDLMDQKVRTYAERRADNKRYLTTTQETIMISNHLTKGNMWLGLTLLGLVKRKCMLELYPCETSAIFTTMGRALESARTTKELVM</sequence>
<name>A0A6L2L291_TANCI</name>
<gene>
    <name evidence="1" type="ORF">Tci_027989</name>
</gene>
<organism evidence="1">
    <name type="scientific">Tanacetum cinerariifolium</name>
    <name type="common">Dalmatian daisy</name>
    <name type="synonym">Chrysanthemum cinerariifolium</name>
    <dbReference type="NCBI Taxonomy" id="118510"/>
    <lineage>
        <taxon>Eukaryota</taxon>
        <taxon>Viridiplantae</taxon>
        <taxon>Streptophyta</taxon>
        <taxon>Embryophyta</taxon>
        <taxon>Tracheophyta</taxon>
        <taxon>Spermatophyta</taxon>
        <taxon>Magnoliopsida</taxon>
        <taxon>eudicotyledons</taxon>
        <taxon>Gunneridae</taxon>
        <taxon>Pentapetalae</taxon>
        <taxon>asterids</taxon>
        <taxon>campanulids</taxon>
        <taxon>Asterales</taxon>
        <taxon>Asteraceae</taxon>
        <taxon>Asteroideae</taxon>
        <taxon>Anthemideae</taxon>
        <taxon>Anthemidinae</taxon>
        <taxon>Tanacetum</taxon>
    </lineage>
</organism>
<comment type="caution">
    <text evidence="1">The sequence shown here is derived from an EMBL/GenBank/DDBJ whole genome shotgun (WGS) entry which is preliminary data.</text>
</comment>
<keyword evidence="1" id="KW-0695">RNA-directed DNA polymerase</keyword>
<protein>
    <submittedName>
        <fullName evidence="1">Reverse transcriptase domain-containing protein</fullName>
    </submittedName>
</protein>
<dbReference type="EMBL" id="BKCJ010003590">
    <property type="protein sequence ID" value="GEU56011.1"/>
    <property type="molecule type" value="Genomic_DNA"/>
</dbReference>
<keyword evidence="1" id="KW-0808">Transferase</keyword>
<accession>A0A6L2L291</accession>
<dbReference type="AlphaFoldDB" id="A0A6L2L291"/>
<dbReference type="GO" id="GO:0003964">
    <property type="term" value="F:RNA-directed DNA polymerase activity"/>
    <property type="evidence" value="ECO:0007669"/>
    <property type="project" value="UniProtKB-KW"/>
</dbReference>
<proteinExistence type="predicted"/>
<keyword evidence="1" id="KW-0548">Nucleotidyltransferase</keyword>